<organism evidence="1 2">
    <name type="scientific">Tanacetum coccineum</name>
    <dbReference type="NCBI Taxonomy" id="301880"/>
    <lineage>
        <taxon>Eukaryota</taxon>
        <taxon>Viridiplantae</taxon>
        <taxon>Streptophyta</taxon>
        <taxon>Embryophyta</taxon>
        <taxon>Tracheophyta</taxon>
        <taxon>Spermatophyta</taxon>
        <taxon>Magnoliopsida</taxon>
        <taxon>eudicotyledons</taxon>
        <taxon>Gunneridae</taxon>
        <taxon>Pentapetalae</taxon>
        <taxon>asterids</taxon>
        <taxon>campanulids</taxon>
        <taxon>Asterales</taxon>
        <taxon>Asteraceae</taxon>
        <taxon>Asteroideae</taxon>
        <taxon>Anthemideae</taxon>
        <taxon>Anthemidinae</taxon>
        <taxon>Tanacetum</taxon>
    </lineage>
</organism>
<keyword evidence="2" id="KW-1185">Reference proteome</keyword>
<evidence type="ECO:0000313" key="1">
    <source>
        <dbReference type="EMBL" id="GJS51347.1"/>
    </source>
</evidence>
<protein>
    <submittedName>
        <fullName evidence="1">Uncharacterized protein</fullName>
    </submittedName>
</protein>
<comment type="caution">
    <text evidence="1">The sequence shown here is derived from an EMBL/GenBank/DDBJ whole genome shotgun (WGS) entry which is preliminary data.</text>
</comment>
<sequence>MGRRKDLREQVTQVQEAIYLKKEMKSMESALQGPAKQDHLFGLGLANTFGSFFSAYPAMQQVIVLTYIAKLKCLID</sequence>
<reference evidence="1" key="1">
    <citation type="journal article" date="2022" name="Int. J. Mol. Sci.">
        <title>Draft Genome of Tanacetum Coccineum: Genomic Comparison of Closely Related Tanacetum-Family Plants.</title>
        <authorList>
            <person name="Yamashiro T."/>
            <person name="Shiraishi A."/>
            <person name="Nakayama K."/>
            <person name="Satake H."/>
        </authorList>
    </citation>
    <scope>NUCLEOTIDE SEQUENCE</scope>
</reference>
<gene>
    <name evidence="1" type="ORF">Tco_0624709</name>
</gene>
<dbReference type="Proteomes" id="UP001151760">
    <property type="component" value="Unassembled WGS sequence"/>
</dbReference>
<evidence type="ECO:0000313" key="2">
    <source>
        <dbReference type="Proteomes" id="UP001151760"/>
    </source>
</evidence>
<accession>A0ABQ4WEP8</accession>
<proteinExistence type="predicted"/>
<reference evidence="1" key="2">
    <citation type="submission" date="2022-01" db="EMBL/GenBank/DDBJ databases">
        <authorList>
            <person name="Yamashiro T."/>
            <person name="Shiraishi A."/>
            <person name="Satake H."/>
            <person name="Nakayama K."/>
        </authorList>
    </citation>
    <scope>NUCLEOTIDE SEQUENCE</scope>
</reference>
<dbReference type="EMBL" id="BQNB010008578">
    <property type="protein sequence ID" value="GJS51347.1"/>
    <property type="molecule type" value="Genomic_DNA"/>
</dbReference>
<name>A0ABQ4WEP8_9ASTR</name>